<dbReference type="PANTHER" id="PTHR23426:SF65">
    <property type="entry name" value="FERREDOXIN-2, MITOCHONDRIAL"/>
    <property type="match status" value="1"/>
</dbReference>
<dbReference type="GO" id="GO:0051537">
    <property type="term" value="F:2 iron, 2 sulfur cluster binding"/>
    <property type="evidence" value="ECO:0007669"/>
    <property type="project" value="UniProtKB-KW"/>
</dbReference>
<organism evidence="8 9">
    <name type="scientific">Novosphingobium aureum</name>
    <dbReference type="NCBI Taxonomy" id="2792964"/>
    <lineage>
        <taxon>Bacteria</taxon>
        <taxon>Pseudomonadati</taxon>
        <taxon>Pseudomonadota</taxon>
        <taxon>Alphaproteobacteria</taxon>
        <taxon>Sphingomonadales</taxon>
        <taxon>Sphingomonadaceae</taxon>
        <taxon>Novosphingobium</taxon>
    </lineage>
</organism>
<dbReference type="RefSeq" id="WP_197165820.1">
    <property type="nucleotide sequence ID" value="NZ_JADZGI010000003.1"/>
</dbReference>
<evidence type="ECO:0000256" key="5">
    <source>
        <dbReference type="ARBA" id="ARBA00023014"/>
    </source>
</evidence>
<comment type="cofactor">
    <cofactor evidence="6">
        <name>[2Fe-2S] cluster</name>
        <dbReference type="ChEBI" id="CHEBI:190135"/>
    </cofactor>
</comment>
<dbReference type="PANTHER" id="PTHR23426">
    <property type="entry name" value="FERREDOXIN/ADRENODOXIN"/>
    <property type="match status" value="1"/>
</dbReference>
<dbReference type="InterPro" id="IPR018298">
    <property type="entry name" value="Adrenodoxin_Fe-S_BS"/>
</dbReference>
<dbReference type="GO" id="GO:0009055">
    <property type="term" value="F:electron transfer activity"/>
    <property type="evidence" value="ECO:0007669"/>
    <property type="project" value="TreeGrafter"/>
</dbReference>
<feature type="domain" description="2Fe-2S ferredoxin-type" evidence="7">
    <location>
        <begin position="4"/>
        <end position="109"/>
    </location>
</feature>
<dbReference type="Pfam" id="PF00111">
    <property type="entry name" value="Fer2"/>
    <property type="match status" value="1"/>
</dbReference>
<dbReference type="CDD" id="cd00207">
    <property type="entry name" value="fer2"/>
    <property type="match status" value="1"/>
</dbReference>
<dbReference type="AlphaFoldDB" id="A0A931HE36"/>
<evidence type="ECO:0000256" key="1">
    <source>
        <dbReference type="ARBA" id="ARBA00010914"/>
    </source>
</evidence>
<sequence length="109" mass="11606">MGAISITMIDGEGREVTIADASEGESLMEAARRNGVSGIIAECGGACSCATCHVYVDPDWFDVVGEPDEVEEDMLDMVDDIRRPTSRLSCQIALTRALDGLSVEVAPEL</sequence>
<accession>A0A931HE36</accession>
<dbReference type="InterPro" id="IPR001041">
    <property type="entry name" value="2Fe-2S_ferredoxin-type"/>
</dbReference>
<dbReference type="EMBL" id="JADZGI010000003">
    <property type="protein sequence ID" value="MBH0114435.1"/>
    <property type="molecule type" value="Genomic_DNA"/>
</dbReference>
<evidence type="ECO:0000256" key="6">
    <source>
        <dbReference type="ARBA" id="ARBA00034078"/>
    </source>
</evidence>
<name>A0A931HE36_9SPHN</name>
<keyword evidence="4" id="KW-0408">Iron</keyword>
<evidence type="ECO:0000313" key="9">
    <source>
        <dbReference type="Proteomes" id="UP000617634"/>
    </source>
</evidence>
<dbReference type="GO" id="GO:0046872">
    <property type="term" value="F:metal ion binding"/>
    <property type="evidence" value="ECO:0007669"/>
    <property type="project" value="UniProtKB-KW"/>
</dbReference>
<keyword evidence="5" id="KW-0411">Iron-sulfur</keyword>
<reference evidence="8" key="1">
    <citation type="submission" date="2020-11" db="EMBL/GenBank/DDBJ databases">
        <title>Novosphingobium aureum sp. nov., a marine bacterium isolated from sediment of a salt flat.</title>
        <authorList>
            <person name="Yoo Y."/>
            <person name="Kim J.-J."/>
        </authorList>
    </citation>
    <scope>NUCLEOTIDE SEQUENCE</scope>
    <source>
        <strain evidence="8">YJ-S2-02</strain>
    </source>
</reference>
<evidence type="ECO:0000313" key="8">
    <source>
        <dbReference type="EMBL" id="MBH0114435.1"/>
    </source>
</evidence>
<keyword evidence="9" id="KW-1185">Reference proteome</keyword>
<dbReference type="GO" id="GO:0140647">
    <property type="term" value="P:P450-containing electron transport chain"/>
    <property type="evidence" value="ECO:0007669"/>
    <property type="project" value="InterPro"/>
</dbReference>
<keyword evidence="3" id="KW-0479">Metal-binding</keyword>
<evidence type="ECO:0000256" key="4">
    <source>
        <dbReference type="ARBA" id="ARBA00023004"/>
    </source>
</evidence>
<proteinExistence type="inferred from homology"/>
<dbReference type="PROSITE" id="PS00814">
    <property type="entry name" value="ADX"/>
    <property type="match status" value="1"/>
</dbReference>
<protein>
    <submittedName>
        <fullName evidence="8">2Fe-2S iron-sulfur cluster binding domain-containing protein</fullName>
    </submittedName>
</protein>
<gene>
    <name evidence="8" type="ORF">I5E68_15930</name>
</gene>
<keyword evidence="2" id="KW-0001">2Fe-2S</keyword>
<dbReference type="SUPFAM" id="SSF54292">
    <property type="entry name" value="2Fe-2S ferredoxin-like"/>
    <property type="match status" value="1"/>
</dbReference>
<comment type="caution">
    <text evidence="8">The sequence shown here is derived from an EMBL/GenBank/DDBJ whole genome shotgun (WGS) entry which is preliminary data.</text>
</comment>
<dbReference type="InterPro" id="IPR036010">
    <property type="entry name" value="2Fe-2S_ferredoxin-like_sf"/>
</dbReference>
<evidence type="ECO:0000259" key="7">
    <source>
        <dbReference type="PROSITE" id="PS51085"/>
    </source>
</evidence>
<evidence type="ECO:0000256" key="2">
    <source>
        <dbReference type="ARBA" id="ARBA00022714"/>
    </source>
</evidence>
<dbReference type="PROSITE" id="PS51085">
    <property type="entry name" value="2FE2S_FER_2"/>
    <property type="match status" value="1"/>
</dbReference>
<evidence type="ECO:0000256" key="3">
    <source>
        <dbReference type="ARBA" id="ARBA00022723"/>
    </source>
</evidence>
<dbReference type="Proteomes" id="UP000617634">
    <property type="component" value="Unassembled WGS sequence"/>
</dbReference>
<dbReference type="Gene3D" id="3.10.20.30">
    <property type="match status" value="1"/>
</dbReference>
<comment type="similarity">
    <text evidence="1">Belongs to the adrenodoxin/putidaredoxin family.</text>
</comment>
<dbReference type="PRINTS" id="PR00355">
    <property type="entry name" value="ADRENODOXIN"/>
</dbReference>
<dbReference type="InterPro" id="IPR012675">
    <property type="entry name" value="Beta-grasp_dom_sf"/>
</dbReference>
<dbReference type="InterPro" id="IPR001055">
    <property type="entry name" value="Adrenodoxin-like"/>
</dbReference>